<protein>
    <submittedName>
        <fullName evidence="1">Root_cap domain-containing protein</fullName>
    </submittedName>
</protein>
<feature type="non-terminal residue" evidence="1">
    <location>
        <position position="261"/>
    </location>
</feature>
<dbReference type="InParanoid" id="A0A1Q3BEV7"/>
<evidence type="ECO:0000313" key="1">
    <source>
        <dbReference type="EMBL" id="GAV66384.1"/>
    </source>
</evidence>
<dbReference type="PANTHER" id="PTHR31656">
    <property type="entry name" value="ROOT CAP DOMAIN-CONTAINING PROTEIN"/>
    <property type="match status" value="1"/>
</dbReference>
<gene>
    <name evidence="1" type="ORF">CFOL_v3_09894</name>
</gene>
<organism evidence="1 2">
    <name type="scientific">Cephalotus follicularis</name>
    <name type="common">Albany pitcher plant</name>
    <dbReference type="NCBI Taxonomy" id="3775"/>
    <lineage>
        <taxon>Eukaryota</taxon>
        <taxon>Viridiplantae</taxon>
        <taxon>Streptophyta</taxon>
        <taxon>Embryophyta</taxon>
        <taxon>Tracheophyta</taxon>
        <taxon>Spermatophyta</taxon>
        <taxon>Magnoliopsida</taxon>
        <taxon>eudicotyledons</taxon>
        <taxon>Gunneridae</taxon>
        <taxon>Pentapetalae</taxon>
        <taxon>rosids</taxon>
        <taxon>fabids</taxon>
        <taxon>Oxalidales</taxon>
        <taxon>Cephalotaceae</taxon>
        <taxon>Cephalotus</taxon>
    </lineage>
</organism>
<dbReference type="AlphaFoldDB" id="A0A1Q3BEV7"/>
<dbReference type="Proteomes" id="UP000187406">
    <property type="component" value="Unassembled WGS sequence"/>
</dbReference>
<feature type="non-terminal residue" evidence="1">
    <location>
        <position position="1"/>
    </location>
</feature>
<comment type="caution">
    <text evidence="1">The sequence shown here is derived from an EMBL/GenBank/DDBJ whole genome shotgun (WGS) entry which is preliminary data.</text>
</comment>
<evidence type="ECO:0000313" key="2">
    <source>
        <dbReference type="Proteomes" id="UP000187406"/>
    </source>
</evidence>
<sequence>KTLVCPSECPERKRKKNKKKKGCFINCGSKCEATCKYRKANCNGYGSLCYDPRLIGGDGVMFYFHGSKDGNFAIVSDDNLQINVHFIGTRPKGRTRDYTWVQALAVMFDTHTLVIAAKSLQWVDTVDDLSLKWDGKTIGIPVDGEAEWRTDGEERKVILKRTDDTNNIRVAVAGLVVLDIKAGPIGIEENRIHNYQPPEDDVFAHLGMRFKFTYLTDPVEGVLGKTYRPVKRGVPMPMMGGEDKYQTASLYSHLCKVCRFQ</sequence>
<accession>A0A1Q3BEV7</accession>
<reference evidence="2" key="1">
    <citation type="submission" date="2016-04" db="EMBL/GenBank/DDBJ databases">
        <title>Cephalotus genome sequencing.</title>
        <authorList>
            <person name="Fukushima K."/>
            <person name="Hasebe M."/>
            <person name="Fang X."/>
        </authorList>
    </citation>
    <scope>NUCLEOTIDE SEQUENCE [LARGE SCALE GENOMIC DNA]</scope>
    <source>
        <strain evidence="2">cv. St1</strain>
    </source>
</reference>
<dbReference type="EMBL" id="BDDD01000476">
    <property type="protein sequence ID" value="GAV66384.1"/>
    <property type="molecule type" value="Genomic_DNA"/>
</dbReference>
<dbReference type="InterPro" id="IPR009646">
    <property type="entry name" value="Root_cap"/>
</dbReference>
<proteinExistence type="predicted"/>
<name>A0A1Q3BEV7_CEPFO</name>
<keyword evidence="2" id="KW-1185">Reference proteome</keyword>
<dbReference type="STRING" id="3775.A0A1Q3BEV7"/>
<dbReference type="OrthoDB" id="585770at2759"/>
<dbReference type="Pfam" id="PF06830">
    <property type="entry name" value="Root_cap"/>
    <property type="match status" value="1"/>
</dbReference>